<reference evidence="4 5" key="1">
    <citation type="journal article" date="2019" name="Environ. Microbiol.">
        <title>Species interactions and distinct microbial communities in high Arctic permafrost affected cryosols are associated with the CH4 and CO2 gas fluxes.</title>
        <authorList>
            <person name="Altshuler I."/>
            <person name="Hamel J."/>
            <person name="Turney S."/>
            <person name="Magnuson E."/>
            <person name="Levesque R."/>
            <person name="Greer C."/>
            <person name="Whyte L.G."/>
        </authorList>
    </citation>
    <scope>NUCLEOTIDE SEQUENCE [LARGE SCALE GENOMIC DNA]</scope>
    <source>
        <strain evidence="4 5">S9.3B</strain>
    </source>
</reference>
<dbReference type="InterPro" id="IPR011006">
    <property type="entry name" value="CheY-like_superfamily"/>
</dbReference>
<evidence type="ECO:0000259" key="3">
    <source>
        <dbReference type="PROSITE" id="PS50110"/>
    </source>
</evidence>
<keyword evidence="1 2" id="KW-0597">Phosphoprotein</keyword>
<comment type="caution">
    <text evidence="4">The sequence shown here is derived from an EMBL/GenBank/DDBJ whole genome shotgun (WGS) entry which is preliminary data.</text>
</comment>
<dbReference type="RefSeq" id="WP_140886513.1">
    <property type="nucleotide sequence ID" value="NZ_RCZP01000042.1"/>
</dbReference>
<evidence type="ECO:0000256" key="2">
    <source>
        <dbReference type="PROSITE-ProRule" id="PRU00169"/>
    </source>
</evidence>
<dbReference type="PROSITE" id="PS50110">
    <property type="entry name" value="RESPONSE_REGULATORY"/>
    <property type="match status" value="1"/>
</dbReference>
<evidence type="ECO:0000256" key="1">
    <source>
        <dbReference type="ARBA" id="ARBA00022553"/>
    </source>
</evidence>
<dbReference type="EMBL" id="RCZP01000042">
    <property type="protein sequence ID" value="TPG46055.1"/>
    <property type="molecule type" value="Genomic_DNA"/>
</dbReference>
<dbReference type="PANTHER" id="PTHR44591">
    <property type="entry name" value="STRESS RESPONSE REGULATOR PROTEIN 1"/>
    <property type="match status" value="1"/>
</dbReference>
<gene>
    <name evidence="4" type="ORF">EAH89_25355</name>
</gene>
<sequence>MASVRVLFVEDEDLIRLIMKEFLQENGFEAVEVWNGEEAVRLLDGPDGFDVLFTDVQMPGALDGIAPAEQARRRCPEIPVLVVSGYAENLVSRLRNLDPPAVLMSKPYDLAVVADTLRRLTGRL</sequence>
<dbReference type="OrthoDB" id="8019678at2"/>
<accession>A0A502F9I6</accession>
<organism evidence="4 5">
    <name type="scientific">Muricoccus nepalensis</name>
    <dbReference type="NCBI Taxonomy" id="1854500"/>
    <lineage>
        <taxon>Bacteria</taxon>
        <taxon>Pseudomonadati</taxon>
        <taxon>Pseudomonadota</taxon>
        <taxon>Alphaproteobacteria</taxon>
        <taxon>Acetobacterales</taxon>
        <taxon>Roseomonadaceae</taxon>
        <taxon>Muricoccus</taxon>
    </lineage>
</organism>
<dbReference type="AlphaFoldDB" id="A0A502F9I6"/>
<dbReference type="SUPFAM" id="SSF52172">
    <property type="entry name" value="CheY-like"/>
    <property type="match status" value="1"/>
</dbReference>
<dbReference type="Pfam" id="PF00072">
    <property type="entry name" value="Response_reg"/>
    <property type="match status" value="1"/>
</dbReference>
<evidence type="ECO:0000313" key="5">
    <source>
        <dbReference type="Proteomes" id="UP000317078"/>
    </source>
</evidence>
<name>A0A502F9I6_9PROT</name>
<proteinExistence type="predicted"/>
<dbReference type="Proteomes" id="UP000317078">
    <property type="component" value="Unassembled WGS sequence"/>
</dbReference>
<dbReference type="InterPro" id="IPR050595">
    <property type="entry name" value="Bact_response_regulator"/>
</dbReference>
<protein>
    <submittedName>
        <fullName evidence="4">Response regulator</fullName>
    </submittedName>
</protein>
<feature type="domain" description="Response regulatory" evidence="3">
    <location>
        <begin position="5"/>
        <end position="121"/>
    </location>
</feature>
<dbReference type="GO" id="GO:0000160">
    <property type="term" value="P:phosphorelay signal transduction system"/>
    <property type="evidence" value="ECO:0007669"/>
    <property type="project" value="InterPro"/>
</dbReference>
<feature type="modified residue" description="4-aspartylphosphate" evidence="2">
    <location>
        <position position="55"/>
    </location>
</feature>
<evidence type="ECO:0000313" key="4">
    <source>
        <dbReference type="EMBL" id="TPG46055.1"/>
    </source>
</evidence>
<keyword evidence="5" id="KW-1185">Reference proteome</keyword>
<dbReference type="SMART" id="SM00448">
    <property type="entry name" value="REC"/>
    <property type="match status" value="1"/>
</dbReference>
<dbReference type="InterPro" id="IPR001789">
    <property type="entry name" value="Sig_transdc_resp-reg_receiver"/>
</dbReference>
<dbReference type="Gene3D" id="3.40.50.2300">
    <property type="match status" value="1"/>
</dbReference>
<dbReference type="PANTHER" id="PTHR44591:SF21">
    <property type="entry name" value="TWO-COMPONENT RESPONSE REGULATOR"/>
    <property type="match status" value="1"/>
</dbReference>